<evidence type="ECO:0000313" key="3">
    <source>
        <dbReference type="Proteomes" id="UP000199555"/>
    </source>
</evidence>
<dbReference type="GO" id="GO:0008233">
    <property type="term" value="F:peptidase activity"/>
    <property type="evidence" value="ECO:0007669"/>
    <property type="project" value="UniProtKB-KW"/>
</dbReference>
<keyword evidence="2" id="KW-0645">Protease</keyword>
<dbReference type="Pfam" id="PF08379">
    <property type="entry name" value="Bact_transglu_N"/>
    <property type="match status" value="1"/>
</dbReference>
<dbReference type="PANTHER" id="PTHR33490">
    <property type="entry name" value="BLR5614 PROTEIN-RELATED"/>
    <property type="match status" value="1"/>
</dbReference>
<dbReference type="Gene3D" id="3.10.620.30">
    <property type="match status" value="1"/>
</dbReference>
<dbReference type="InterPro" id="IPR013589">
    <property type="entry name" value="Bac_transglu_N"/>
</dbReference>
<name>A0A1G9NLW4_9RHOB</name>
<dbReference type="EMBL" id="FNGE01000032">
    <property type="protein sequence ID" value="SDL87354.1"/>
    <property type="molecule type" value="Genomic_DNA"/>
</dbReference>
<dbReference type="Pfam" id="PF01841">
    <property type="entry name" value="Transglut_core"/>
    <property type="match status" value="1"/>
</dbReference>
<dbReference type="PANTHER" id="PTHR33490:SF1">
    <property type="entry name" value="SLL1233 PROTEIN"/>
    <property type="match status" value="1"/>
</dbReference>
<feature type="domain" description="Transglutaminase-like" evidence="1">
    <location>
        <begin position="181"/>
        <end position="250"/>
    </location>
</feature>
<proteinExistence type="predicted"/>
<evidence type="ECO:0000259" key="1">
    <source>
        <dbReference type="SMART" id="SM00460"/>
    </source>
</evidence>
<sequence length="296" mass="31494">MCKELQLVHLTIHHKTTYRYREPVQLGPHRLMLRPRESCDLKILSSTLAVTPTAAVTWGQDVAGNSVATAAFSFPSATDRLVISCSTEVELSAAEWPVFDIAAAAISFPFRYSDEDQIDLGALAVPQHADPQGRLASWARGFVLGSATDTLSLLKDLSAGVSGALAYETRDDEGTQSPVESLERGEGSCRDFAVLFTEAVRSLGFGARIVSGYLHDAGDGLVGSQGTGSTHAWAEVYLPGAGWVPFDPTNRSVGGANLIPVAVVRNIDQAIPVAGSYAGKRDAFDGMDIEVRVEAS</sequence>
<dbReference type="AlphaFoldDB" id="A0A1G9NLW4"/>
<reference evidence="3" key="1">
    <citation type="submission" date="2016-10" db="EMBL/GenBank/DDBJ databases">
        <authorList>
            <person name="Varghese N."/>
            <person name="Submissions S."/>
        </authorList>
    </citation>
    <scope>NUCLEOTIDE SEQUENCE [LARGE SCALE GENOMIC DNA]</scope>
    <source>
        <strain evidence="3">CGMCC 1.7655</strain>
    </source>
</reference>
<evidence type="ECO:0000313" key="2">
    <source>
        <dbReference type="EMBL" id="SDL87354.1"/>
    </source>
</evidence>
<dbReference type="InterPro" id="IPR038765">
    <property type="entry name" value="Papain-like_cys_pep_sf"/>
</dbReference>
<gene>
    <name evidence="2" type="ORF">SAMN04487971_1329</name>
</gene>
<dbReference type="SMART" id="SM00460">
    <property type="entry name" value="TGc"/>
    <property type="match status" value="1"/>
</dbReference>
<dbReference type="STRING" id="525640.SAMN04487971_1329"/>
<accession>A0A1G9NLW4</accession>
<keyword evidence="3" id="KW-1185">Reference proteome</keyword>
<organism evidence="2 3">
    <name type="scientific">Paracoccus chinensis</name>
    <dbReference type="NCBI Taxonomy" id="525640"/>
    <lineage>
        <taxon>Bacteria</taxon>
        <taxon>Pseudomonadati</taxon>
        <taxon>Pseudomonadota</taxon>
        <taxon>Alphaproteobacteria</taxon>
        <taxon>Rhodobacterales</taxon>
        <taxon>Paracoccaceae</taxon>
        <taxon>Paracoccus</taxon>
    </lineage>
</organism>
<dbReference type="InterPro" id="IPR002931">
    <property type="entry name" value="Transglutaminase-like"/>
</dbReference>
<dbReference type="SUPFAM" id="SSF54001">
    <property type="entry name" value="Cysteine proteinases"/>
    <property type="match status" value="1"/>
</dbReference>
<dbReference type="Proteomes" id="UP000199555">
    <property type="component" value="Unassembled WGS sequence"/>
</dbReference>
<dbReference type="GO" id="GO:0006508">
    <property type="term" value="P:proteolysis"/>
    <property type="evidence" value="ECO:0007669"/>
    <property type="project" value="UniProtKB-KW"/>
</dbReference>
<protein>
    <submittedName>
        <fullName evidence="2">Transglutaminase-like enzyme, putative cysteine protease</fullName>
    </submittedName>
</protein>
<keyword evidence="2" id="KW-0378">Hydrolase</keyword>